<dbReference type="RefSeq" id="WP_130417749.1">
    <property type="nucleotide sequence ID" value="NZ_SHKW01000001.1"/>
</dbReference>
<protein>
    <submittedName>
        <fullName evidence="2">Uncharacterized protein</fullName>
    </submittedName>
</protein>
<gene>
    <name evidence="2" type="ORF">BDD14_0945</name>
</gene>
<dbReference type="AlphaFoldDB" id="A0A4Q7YQ21"/>
<name>A0A4Q7YQ21_9BACT</name>
<accession>A0A4Q7YQ21</accession>
<reference evidence="2 3" key="1">
    <citation type="submission" date="2019-02" db="EMBL/GenBank/DDBJ databases">
        <title>Genomic Encyclopedia of Archaeal and Bacterial Type Strains, Phase II (KMG-II): from individual species to whole genera.</title>
        <authorList>
            <person name="Goeker M."/>
        </authorList>
    </citation>
    <scope>NUCLEOTIDE SEQUENCE [LARGE SCALE GENOMIC DNA]</scope>
    <source>
        <strain evidence="2 3">DSM 18101</strain>
    </source>
</reference>
<evidence type="ECO:0000256" key="1">
    <source>
        <dbReference type="SAM" id="MobiDB-lite"/>
    </source>
</evidence>
<dbReference type="Proteomes" id="UP000292958">
    <property type="component" value="Unassembled WGS sequence"/>
</dbReference>
<comment type="caution">
    <text evidence="2">The sequence shown here is derived from an EMBL/GenBank/DDBJ whole genome shotgun (WGS) entry which is preliminary data.</text>
</comment>
<organism evidence="2 3">
    <name type="scientific">Edaphobacter modestus</name>
    <dbReference type="NCBI Taxonomy" id="388466"/>
    <lineage>
        <taxon>Bacteria</taxon>
        <taxon>Pseudomonadati</taxon>
        <taxon>Acidobacteriota</taxon>
        <taxon>Terriglobia</taxon>
        <taxon>Terriglobales</taxon>
        <taxon>Acidobacteriaceae</taxon>
        <taxon>Edaphobacter</taxon>
    </lineage>
</organism>
<evidence type="ECO:0000313" key="2">
    <source>
        <dbReference type="EMBL" id="RZU39560.1"/>
    </source>
</evidence>
<evidence type="ECO:0000313" key="3">
    <source>
        <dbReference type="Proteomes" id="UP000292958"/>
    </source>
</evidence>
<keyword evidence="3" id="KW-1185">Reference proteome</keyword>
<dbReference type="EMBL" id="SHKW01000001">
    <property type="protein sequence ID" value="RZU39560.1"/>
    <property type="molecule type" value="Genomic_DNA"/>
</dbReference>
<feature type="compositionally biased region" description="Basic and acidic residues" evidence="1">
    <location>
        <begin position="76"/>
        <end position="89"/>
    </location>
</feature>
<proteinExistence type="predicted"/>
<feature type="region of interest" description="Disordered" evidence="1">
    <location>
        <begin position="23"/>
        <end position="89"/>
    </location>
</feature>
<dbReference type="OrthoDB" id="122907at2"/>
<sequence>MKRLRFTGTWILVALGSSLVAGQGQRQGGTLPPIQQVPSRSNFPPMGATGPMGSGDPSAGPDILGSRIAEQQARSRNNERQRRLESDTDKLVGLVNDFKQQLQDEKQLSPADVSKRAEEIEKLARSVKDRMKG</sequence>